<name>A0A0G1S4N0_9BACT</name>
<evidence type="ECO:0000313" key="2">
    <source>
        <dbReference type="Proteomes" id="UP000034364"/>
    </source>
</evidence>
<proteinExistence type="predicted"/>
<accession>A0A0G1S4N0</accession>
<evidence type="ECO:0000313" key="1">
    <source>
        <dbReference type="EMBL" id="KKU64351.1"/>
    </source>
</evidence>
<reference evidence="1 2" key="1">
    <citation type="journal article" date="2015" name="Nature">
        <title>rRNA introns, odd ribosomes, and small enigmatic genomes across a large radiation of phyla.</title>
        <authorList>
            <person name="Brown C.T."/>
            <person name="Hug L.A."/>
            <person name="Thomas B.C."/>
            <person name="Sharon I."/>
            <person name="Castelle C.J."/>
            <person name="Singh A."/>
            <person name="Wilkins M.J."/>
            <person name="Williams K.H."/>
            <person name="Banfield J.F."/>
        </authorList>
    </citation>
    <scope>NUCLEOTIDE SEQUENCE [LARGE SCALE GENOMIC DNA]</scope>
</reference>
<sequence>MNKTGLFYAFMVMMWWGTLVFYYLVFTNLYPIWAVMLGLIILKENINVTQGAGIVLRKAVR</sequence>
<gene>
    <name evidence="1" type="ORF">UX87_C0009G0033</name>
</gene>
<dbReference type="SUPFAM" id="SSF103481">
    <property type="entry name" value="Multidrug resistance efflux transporter EmrE"/>
    <property type="match status" value="1"/>
</dbReference>
<organism evidence="1 2">
    <name type="scientific">Candidatus Amesbacteria bacterium GW2011_GWA1_47_16</name>
    <dbReference type="NCBI Taxonomy" id="1618353"/>
    <lineage>
        <taxon>Bacteria</taxon>
        <taxon>Candidatus Amesiibacteriota</taxon>
    </lineage>
</organism>
<comment type="caution">
    <text evidence="1">The sequence shown here is derived from an EMBL/GenBank/DDBJ whole genome shotgun (WGS) entry which is preliminary data.</text>
</comment>
<protein>
    <submittedName>
        <fullName evidence="1">Uncharacterized protein</fullName>
    </submittedName>
</protein>
<dbReference type="EMBL" id="LCNV01000009">
    <property type="protein sequence ID" value="KKU64351.1"/>
    <property type="molecule type" value="Genomic_DNA"/>
</dbReference>
<dbReference type="Proteomes" id="UP000034364">
    <property type="component" value="Unassembled WGS sequence"/>
</dbReference>
<dbReference type="InterPro" id="IPR037185">
    <property type="entry name" value="EmrE-like"/>
</dbReference>
<dbReference type="AlphaFoldDB" id="A0A0G1S4N0"/>